<gene>
    <name evidence="2" type="ORF">Syun_025175</name>
</gene>
<evidence type="ECO:0000256" key="1">
    <source>
        <dbReference type="SAM" id="Coils"/>
    </source>
</evidence>
<organism evidence="2 3">
    <name type="scientific">Stephania yunnanensis</name>
    <dbReference type="NCBI Taxonomy" id="152371"/>
    <lineage>
        <taxon>Eukaryota</taxon>
        <taxon>Viridiplantae</taxon>
        <taxon>Streptophyta</taxon>
        <taxon>Embryophyta</taxon>
        <taxon>Tracheophyta</taxon>
        <taxon>Spermatophyta</taxon>
        <taxon>Magnoliopsida</taxon>
        <taxon>Ranunculales</taxon>
        <taxon>Menispermaceae</taxon>
        <taxon>Menispermoideae</taxon>
        <taxon>Cissampelideae</taxon>
        <taxon>Stephania</taxon>
    </lineage>
</organism>
<evidence type="ECO:0000313" key="2">
    <source>
        <dbReference type="EMBL" id="KAK9098130.1"/>
    </source>
</evidence>
<evidence type="ECO:0000313" key="3">
    <source>
        <dbReference type="Proteomes" id="UP001420932"/>
    </source>
</evidence>
<accession>A0AAP0HVZ7</accession>
<name>A0AAP0HVZ7_9MAGN</name>
<keyword evidence="3" id="KW-1185">Reference proteome</keyword>
<feature type="coiled-coil region" evidence="1">
    <location>
        <begin position="11"/>
        <end position="48"/>
    </location>
</feature>
<reference evidence="2 3" key="1">
    <citation type="submission" date="2024-01" db="EMBL/GenBank/DDBJ databases">
        <title>Genome assemblies of Stephania.</title>
        <authorList>
            <person name="Yang L."/>
        </authorList>
    </citation>
    <scope>NUCLEOTIDE SEQUENCE [LARGE SCALE GENOMIC DNA]</scope>
    <source>
        <strain evidence="2">YNDBR</strain>
        <tissue evidence="2">Leaf</tissue>
    </source>
</reference>
<protein>
    <submittedName>
        <fullName evidence="2">Uncharacterized protein</fullName>
    </submittedName>
</protein>
<sequence>MGVLSMVYEHNSNMEVQLDRMESRMARIEVEVKKISTIEAAIEELRSEVKMAIRGMTRKCDEIFLQHMGFTSTNLKEQQIGAYSSAKVPDPSNIGLFEELMTPGVPQSSDLIVKHILEQSRYEIPTPNALLIISIVQDFASDPSVHSFIKVNFSFTVSEFIFNTSRPPASTTMHRPLRTPNC</sequence>
<comment type="caution">
    <text evidence="2">The sequence shown here is derived from an EMBL/GenBank/DDBJ whole genome shotgun (WGS) entry which is preliminary data.</text>
</comment>
<proteinExistence type="predicted"/>
<keyword evidence="1" id="KW-0175">Coiled coil</keyword>
<dbReference type="Proteomes" id="UP001420932">
    <property type="component" value="Unassembled WGS sequence"/>
</dbReference>
<dbReference type="EMBL" id="JBBNAF010000011">
    <property type="protein sequence ID" value="KAK9098130.1"/>
    <property type="molecule type" value="Genomic_DNA"/>
</dbReference>
<dbReference type="AlphaFoldDB" id="A0AAP0HVZ7"/>